<dbReference type="PANTHER" id="PTHR47518:SF11">
    <property type="entry name" value="SERPENTINE RECEPTOR, CLASS E (EPSILON)-RELATED"/>
    <property type="match status" value="1"/>
</dbReference>
<dbReference type="WBParaSite" id="Csp11.Scaffold556.g3770.t1">
    <property type="protein sequence ID" value="Csp11.Scaffold556.g3770.t1"/>
    <property type="gene ID" value="Csp11.Scaffold556.g3770"/>
</dbReference>
<dbReference type="InterPro" id="IPR052854">
    <property type="entry name" value="Serpentine_rcpt_epsilon"/>
</dbReference>
<feature type="transmembrane region" description="Helical" evidence="6">
    <location>
        <begin position="78"/>
        <end position="98"/>
    </location>
</feature>
<comment type="similarity">
    <text evidence="2">Belongs to the nematode receptor-like protein sre family.</text>
</comment>
<name>A0A1I7T9K7_9PELO</name>
<evidence type="ECO:0000256" key="4">
    <source>
        <dbReference type="ARBA" id="ARBA00022989"/>
    </source>
</evidence>
<sequence>MNVYDDPFFVSLMFISIFGVISGMCILPCLVCERCFATYFVSNYEVNQKKYVSLFLVFVLFSIGFSSCYFVQRTSNTVYIVIILLFCNVFALIVNGHLRLYNTTQYTKSHSTGKSSPRTIEYSLTERYQITENIQTLRVMLNYILFYMGLMNILLVLSVMMSGFEEITPERQAICSIVLDSCIFIYSNSLSHIITYCCEKWRRHLSTIWKKIGCGSRSAKTAPLCDTFGSEMNVNITVETYFDTLRNTWNSSAPEVPN</sequence>
<dbReference type="GO" id="GO:0007606">
    <property type="term" value="P:sensory perception of chemical stimulus"/>
    <property type="evidence" value="ECO:0007669"/>
    <property type="project" value="InterPro"/>
</dbReference>
<dbReference type="AlphaFoldDB" id="A0A1I7T9K7"/>
<keyword evidence="7" id="KW-1185">Reference proteome</keyword>
<keyword evidence="3 6" id="KW-0812">Transmembrane</keyword>
<reference evidence="8" key="1">
    <citation type="submission" date="2016-11" db="UniProtKB">
        <authorList>
            <consortium name="WormBaseParasite"/>
        </authorList>
    </citation>
    <scope>IDENTIFICATION</scope>
</reference>
<accession>A0A1I7T9K7</accession>
<evidence type="ECO:0000313" key="8">
    <source>
        <dbReference type="WBParaSite" id="Csp11.Scaffold556.g3770.t1"/>
    </source>
</evidence>
<evidence type="ECO:0000256" key="6">
    <source>
        <dbReference type="SAM" id="Phobius"/>
    </source>
</evidence>
<evidence type="ECO:0000256" key="2">
    <source>
        <dbReference type="ARBA" id="ARBA00006803"/>
    </source>
</evidence>
<dbReference type="PANTHER" id="PTHR47518">
    <property type="entry name" value="SERPENTINE RECEPTOR CLASS EPSILON-13-RELATED"/>
    <property type="match status" value="1"/>
</dbReference>
<organism evidence="7 8">
    <name type="scientific">Caenorhabditis tropicalis</name>
    <dbReference type="NCBI Taxonomy" id="1561998"/>
    <lineage>
        <taxon>Eukaryota</taxon>
        <taxon>Metazoa</taxon>
        <taxon>Ecdysozoa</taxon>
        <taxon>Nematoda</taxon>
        <taxon>Chromadorea</taxon>
        <taxon>Rhabditida</taxon>
        <taxon>Rhabditina</taxon>
        <taxon>Rhabditomorpha</taxon>
        <taxon>Rhabditoidea</taxon>
        <taxon>Rhabditidae</taxon>
        <taxon>Peloderinae</taxon>
        <taxon>Caenorhabditis</taxon>
    </lineage>
</organism>
<evidence type="ECO:0000313" key="7">
    <source>
        <dbReference type="Proteomes" id="UP000095282"/>
    </source>
</evidence>
<protein>
    <submittedName>
        <fullName evidence="8">G_PROTEIN_RECEP_F1_2 domain-containing protein</fullName>
    </submittedName>
</protein>
<dbReference type="Pfam" id="PF03125">
    <property type="entry name" value="Sre"/>
    <property type="match status" value="1"/>
</dbReference>
<feature type="transmembrane region" description="Helical" evidence="6">
    <location>
        <begin position="12"/>
        <end position="31"/>
    </location>
</feature>
<dbReference type="InterPro" id="IPR004151">
    <property type="entry name" value="7TM_GPCR_serpentine_rcpt_Sre"/>
</dbReference>
<evidence type="ECO:0000256" key="5">
    <source>
        <dbReference type="ARBA" id="ARBA00023136"/>
    </source>
</evidence>
<dbReference type="STRING" id="1561998.A0A1I7T9K7"/>
<evidence type="ECO:0000256" key="1">
    <source>
        <dbReference type="ARBA" id="ARBA00004141"/>
    </source>
</evidence>
<feature type="transmembrane region" description="Helical" evidence="6">
    <location>
        <begin position="144"/>
        <end position="164"/>
    </location>
</feature>
<keyword evidence="5 6" id="KW-0472">Membrane</keyword>
<keyword evidence="4 6" id="KW-1133">Transmembrane helix</keyword>
<proteinExistence type="inferred from homology"/>
<feature type="transmembrane region" description="Helical" evidence="6">
    <location>
        <begin position="51"/>
        <end position="72"/>
    </location>
</feature>
<dbReference type="eggNOG" id="KOG3575">
    <property type="taxonomic scope" value="Eukaryota"/>
</dbReference>
<dbReference type="Proteomes" id="UP000095282">
    <property type="component" value="Unplaced"/>
</dbReference>
<comment type="subcellular location">
    <subcellularLocation>
        <location evidence="1">Membrane</location>
        <topology evidence="1">Multi-pass membrane protein</topology>
    </subcellularLocation>
</comment>
<evidence type="ECO:0000256" key="3">
    <source>
        <dbReference type="ARBA" id="ARBA00022692"/>
    </source>
</evidence>
<dbReference type="GO" id="GO:0016020">
    <property type="term" value="C:membrane"/>
    <property type="evidence" value="ECO:0007669"/>
    <property type="project" value="UniProtKB-SubCell"/>
</dbReference>